<evidence type="ECO:0000313" key="2">
    <source>
        <dbReference type="EMBL" id="ACL10505.1"/>
    </source>
</evidence>
<dbReference type="Proteomes" id="UP000006903">
    <property type="component" value="Chromosome"/>
</dbReference>
<proteinExistence type="predicted"/>
<keyword evidence="1" id="KW-0472">Membrane</keyword>
<dbReference type="STRING" id="490899.DKAM_0177"/>
<feature type="transmembrane region" description="Helical" evidence="1">
    <location>
        <begin position="114"/>
        <end position="135"/>
    </location>
</feature>
<dbReference type="RefSeq" id="WP_012607847.1">
    <property type="nucleotide sequence ID" value="NC_011766.1"/>
</dbReference>
<evidence type="ECO:0000313" key="3">
    <source>
        <dbReference type="Proteomes" id="UP000006903"/>
    </source>
</evidence>
<name>B8D2V8_DESA1</name>
<protein>
    <submittedName>
        <fullName evidence="2">Uncharacterized protein</fullName>
    </submittedName>
</protein>
<dbReference type="HOGENOM" id="CLU_1860622_0_0_2"/>
<gene>
    <name evidence="2" type="ordered locus">DKAM_0177</name>
</gene>
<feature type="transmembrane region" description="Helical" evidence="1">
    <location>
        <begin position="71"/>
        <end position="94"/>
    </location>
</feature>
<evidence type="ECO:0000256" key="1">
    <source>
        <dbReference type="SAM" id="Phobius"/>
    </source>
</evidence>
<dbReference type="AlphaFoldDB" id="B8D2V8"/>
<sequence length="139" mass="15076">MAVGKIVTSIIKGLITGLIYYAVFAIIVPGVLGYVLKTRFELIEPRILLLLICVFTALSILSYLSKPFIGIVFHVISILVGILLITSTTSPGLIKAPLVTGENNIEVYIDTTPLLLVILGIITVWGLTGILERLVKEDN</sequence>
<accession>B8D2V8</accession>
<organism evidence="2 3">
    <name type="scientific">Desulfurococcus amylolyticus (strain DSM 18924 / JCM 16383 / VKM B-2413 / 1221n)</name>
    <name type="common">Desulfurococcus kamchatkensis</name>
    <dbReference type="NCBI Taxonomy" id="490899"/>
    <lineage>
        <taxon>Archaea</taxon>
        <taxon>Thermoproteota</taxon>
        <taxon>Thermoprotei</taxon>
        <taxon>Desulfurococcales</taxon>
        <taxon>Desulfurococcaceae</taxon>
        <taxon>Desulfurococcus</taxon>
    </lineage>
</organism>
<dbReference type="EMBL" id="CP001140">
    <property type="protein sequence ID" value="ACL10505.1"/>
    <property type="molecule type" value="Genomic_DNA"/>
</dbReference>
<feature type="transmembrane region" description="Helical" evidence="1">
    <location>
        <begin position="47"/>
        <end position="64"/>
    </location>
</feature>
<reference evidence="2 3" key="1">
    <citation type="journal article" date="2009" name="J. Bacteriol.">
        <title>Complete genome sequence of the anaerobic, protein-degrading hyperthermophilic crenarchaeon Desulfurococcus kamchatkensis.</title>
        <authorList>
            <person name="Ravin N.V."/>
            <person name="Mardanov A.V."/>
            <person name="Beletsky A.V."/>
            <person name="Kublanov I.V."/>
            <person name="Kolganova T.V."/>
            <person name="Lebedinsky A.V."/>
            <person name="Chernyh N.A."/>
            <person name="Bonch-Osmolovskaya E.A."/>
            <person name="Skryabin K.G."/>
        </authorList>
    </citation>
    <scope>NUCLEOTIDE SEQUENCE [LARGE SCALE GENOMIC DNA]</scope>
    <source>
        <strain evidence="3">DSM 18924 / JCM 16383 / VKM B-2413 / 1221n</strain>
    </source>
</reference>
<dbReference type="GeneID" id="7170480"/>
<dbReference type="KEGG" id="dka:DKAM_0177"/>
<keyword evidence="1" id="KW-1133">Transmembrane helix</keyword>
<keyword evidence="1" id="KW-0812">Transmembrane</keyword>
<dbReference type="eggNOG" id="arCOG12970">
    <property type="taxonomic scope" value="Archaea"/>
</dbReference>
<feature type="transmembrane region" description="Helical" evidence="1">
    <location>
        <begin position="12"/>
        <end position="35"/>
    </location>
</feature>